<reference evidence="1 2" key="1">
    <citation type="submission" date="2019-02" db="EMBL/GenBank/DDBJ databases">
        <title>Deep-cultivation of Planctomycetes and their phenomic and genomic characterization uncovers novel biology.</title>
        <authorList>
            <person name="Wiegand S."/>
            <person name="Jogler M."/>
            <person name="Boedeker C."/>
            <person name="Pinto D."/>
            <person name="Vollmers J."/>
            <person name="Rivas-Marin E."/>
            <person name="Kohn T."/>
            <person name="Peeters S.H."/>
            <person name="Heuer A."/>
            <person name="Rast P."/>
            <person name="Oberbeckmann S."/>
            <person name="Bunk B."/>
            <person name="Jeske O."/>
            <person name="Meyerdierks A."/>
            <person name="Storesund J.E."/>
            <person name="Kallscheuer N."/>
            <person name="Luecker S."/>
            <person name="Lage O.M."/>
            <person name="Pohl T."/>
            <person name="Merkel B.J."/>
            <person name="Hornburger P."/>
            <person name="Mueller R.-W."/>
            <person name="Bruemmer F."/>
            <person name="Labrenz M."/>
            <person name="Spormann A.M."/>
            <person name="Op Den Camp H."/>
            <person name="Overmann J."/>
            <person name="Amann R."/>
            <person name="Jetten M.S.M."/>
            <person name="Mascher T."/>
            <person name="Medema M.H."/>
            <person name="Devos D.P."/>
            <person name="Kaster A.-K."/>
            <person name="Ovreas L."/>
            <person name="Rohde M."/>
            <person name="Galperin M.Y."/>
            <person name="Jogler C."/>
        </authorList>
    </citation>
    <scope>NUCLEOTIDE SEQUENCE [LARGE SCALE GENOMIC DNA]</scope>
    <source>
        <strain evidence="1 2">CA54</strain>
    </source>
</reference>
<organism evidence="1 2">
    <name type="scientific">Symmachiella macrocystis</name>
    <dbReference type="NCBI Taxonomy" id="2527985"/>
    <lineage>
        <taxon>Bacteria</taxon>
        <taxon>Pseudomonadati</taxon>
        <taxon>Planctomycetota</taxon>
        <taxon>Planctomycetia</taxon>
        <taxon>Planctomycetales</taxon>
        <taxon>Planctomycetaceae</taxon>
        <taxon>Symmachiella</taxon>
    </lineage>
</organism>
<evidence type="ECO:0000313" key="1">
    <source>
        <dbReference type="EMBL" id="TWU09390.1"/>
    </source>
</evidence>
<dbReference type="PANTHER" id="PTHR35866:SF1">
    <property type="entry name" value="YKGJ FAMILY CYSTEINE CLUSTER PROTEIN"/>
    <property type="match status" value="1"/>
</dbReference>
<keyword evidence="1" id="KW-0282">Flagellum</keyword>
<comment type="caution">
    <text evidence="1">The sequence shown here is derived from an EMBL/GenBank/DDBJ whole genome shotgun (WGS) entry which is preliminary data.</text>
</comment>
<keyword evidence="2" id="KW-1185">Reference proteome</keyword>
<sequence>MVWVSDEELHQIAEFLDEPVGGVKIEHTKLFAGRRTLKDFANGDCTFFDPEKRGCTIYPVRPIQCRTWPFWESNLESEAEWEDLKRECPGAGQGNFFSLEQIEAEAAKIQI</sequence>
<proteinExistence type="predicted"/>
<dbReference type="GO" id="GO:0008168">
    <property type="term" value="F:methyltransferase activity"/>
    <property type="evidence" value="ECO:0007669"/>
    <property type="project" value="UniProtKB-KW"/>
</dbReference>
<dbReference type="Pfam" id="PF03692">
    <property type="entry name" value="CxxCxxCC"/>
    <property type="match status" value="1"/>
</dbReference>
<dbReference type="InterPro" id="IPR005358">
    <property type="entry name" value="Puta_zinc/iron-chelating_dom"/>
</dbReference>
<accession>A0A5C6BBN9</accession>
<dbReference type="RefSeq" id="WP_231963158.1">
    <property type="nucleotide sequence ID" value="NZ_SJPP01000002.1"/>
</dbReference>
<dbReference type="PANTHER" id="PTHR35866">
    <property type="entry name" value="PUTATIVE-RELATED"/>
    <property type="match status" value="1"/>
</dbReference>
<protein>
    <submittedName>
        <fullName evidence="1">Flagellin N-methylase</fullName>
    </submittedName>
</protein>
<keyword evidence="1" id="KW-0969">Cilium</keyword>
<evidence type="ECO:0000313" key="2">
    <source>
        <dbReference type="Proteomes" id="UP000320735"/>
    </source>
</evidence>
<name>A0A5C6BBN9_9PLAN</name>
<keyword evidence="1" id="KW-0489">Methyltransferase</keyword>
<keyword evidence="1" id="KW-0966">Cell projection</keyword>
<dbReference type="EMBL" id="SJPP01000002">
    <property type="protein sequence ID" value="TWU09390.1"/>
    <property type="molecule type" value="Genomic_DNA"/>
</dbReference>
<keyword evidence="1" id="KW-0808">Transferase</keyword>
<dbReference type="AlphaFoldDB" id="A0A5C6BBN9"/>
<dbReference type="Proteomes" id="UP000320735">
    <property type="component" value="Unassembled WGS sequence"/>
</dbReference>
<gene>
    <name evidence="1" type="ORF">CA54_46310</name>
</gene>
<dbReference type="GO" id="GO:0032259">
    <property type="term" value="P:methylation"/>
    <property type="evidence" value="ECO:0007669"/>
    <property type="project" value="UniProtKB-KW"/>
</dbReference>